<protein>
    <submittedName>
        <fullName evidence="1">Uncharacterized protein</fullName>
    </submittedName>
</protein>
<keyword evidence="2" id="KW-1185">Reference proteome</keyword>
<dbReference type="InterPro" id="IPR032675">
    <property type="entry name" value="LRR_dom_sf"/>
</dbReference>
<dbReference type="OrthoDB" id="10516084at2759"/>
<dbReference type="Gene3D" id="3.80.10.10">
    <property type="entry name" value="Ribonuclease Inhibitor"/>
    <property type="match status" value="1"/>
</dbReference>
<dbReference type="EMBL" id="JRKL02004735">
    <property type="protein sequence ID" value="KAF3951893.1"/>
    <property type="molecule type" value="Genomic_DNA"/>
</dbReference>
<name>A0A8J4QUT9_9ROSI</name>
<dbReference type="InterPro" id="IPR044974">
    <property type="entry name" value="Disease_R_plants"/>
</dbReference>
<evidence type="ECO:0000313" key="2">
    <source>
        <dbReference type="Proteomes" id="UP000737018"/>
    </source>
</evidence>
<proteinExistence type="predicted"/>
<reference evidence="1" key="1">
    <citation type="submission" date="2020-03" db="EMBL/GenBank/DDBJ databases">
        <title>Castanea mollissima Vanexum genome sequencing.</title>
        <authorList>
            <person name="Staton M."/>
        </authorList>
    </citation>
    <scope>NUCLEOTIDE SEQUENCE</scope>
    <source>
        <tissue evidence="1">Leaf</tissue>
    </source>
</reference>
<dbReference type="AlphaFoldDB" id="A0A8J4QUT9"/>
<accession>A0A8J4QUT9</accession>
<dbReference type="PANTHER" id="PTHR11017">
    <property type="entry name" value="LEUCINE-RICH REPEAT-CONTAINING PROTEIN"/>
    <property type="match status" value="1"/>
</dbReference>
<evidence type="ECO:0000313" key="1">
    <source>
        <dbReference type="EMBL" id="KAF3951893.1"/>
    </source>
</evidence>
<dbReference type="GO" id="GO:0006952">
    <property type="term" value="P:defense response"/>
    <property type="evidence" value="ECO:0007669"/>
    <property type="project" value="InterPro"/>
</dbReference>
<dbReference type="PANTHER" id="PTHR11017:SF559">
    <property type="entry name" value="DISEASE RESISTANCE PROTEIN CHL1"/>
    <property type="match status" value="1"/>
</dbReference>
<dbReference type="SUPFAM" id="SSF52058">
    <property type="entry name" value="L domain-like"/>
    <property type="match status" value="1"/>
</dbReference>
<dbReference type="Proteomes" id="UP000737018">
    <property type="component" value="Unassembled WGS sequence"/>
</dbReference>
<comment type="caution">
    <text evidence="1">The sequence shown here is derived from an EMBL/GenBank/DDBJ whole genome shotgun (WGS) entry which is preliminary data.</text>
</comment>
<gene>
    <name evidence="1" type="ORF">CMV_022501</name>
</gene>
<sequence>MKSKIRTPEEADNELADFKSSLMLMTLEPKKIYRMMRLQRRSSMALLASSQVDKWRDALRQVGNLTGWHLKDTRPESQDIQEIVEWISLNLKYDAFSYITKELVGLYSRLVELESCLALVWMHDLLEEMGRNIVRQECLDDPGKRSRLWDYKDIDKVLKKNKGTEALKAMDIVSTYIEQEDLDELVQLRLQRSKIQQLWTGIKNFDKLKFIDLTDSQDLFITPDFTGVPNLEKLVLESSNMLQGQSGKLPDIFDIIIPQFYSPKSFKCVSLSHELKVQVPYGCDELKGIELHVSFSVAEASKDFLLTCWIKVNGFESTTPIRSSFRSNYGEATSSLLWQLYLSSHYFDSQWGENFHQIDGNGSNRLEIRISTSNNLEVEKVGIHYDIINNSASKEIWRGGEIESSIREFVDFFARTKW</sequence>
<dbReference type="InterPro" id="IPR035897">
    <property type="entry name" value="Toll_tir_struct_dom_sf"/>
</dbReference>
<dbReference type="Gene3D" id="3.40.50.10140">
    <property type="entry name" value="Toll/interleukin-1 receptor homology (TIR) domain"/>
    <property type="match status" value="1"/>
</dbReference>
<organism evidence="1 2">
    <name type="scientific">Castanea mollissima</name>
    <name type="common">Chinese chestnut</name>
    <dbReference type="NCBI Taxonomy" id="60419"/>
    <lineage>
        <taxon>Eukaryota</taxon>
        <taxon>Viridiplantae</taxon>
        <taxon>Streptophyta</taxon>
        <taxon>Embryophyta</taxon>
        <taxon>Tracheophyta</taxon>
        <taxon>Spermatophyta</taxon>
        <taxon>Magnoliopsida</taxon>
        <taxon>eudicotyledons</taxon>
        <taxon>Gunneridae</taxon>
        <taxon>Pentapetalae</taxon>
        <taxon>rosids</taxon>
        <taxon>fabids</taxon>
        <taxon>Fagales</taxon>
        <taxon>Fagaceae</taxon>
        <taxon>Castanea</taxon>
    </lineage>
</organism>